<evidence type="ECO:0000313" key="2">
    <source>
        <dbReference type="EMBL" id="GEL54271.1"/>
    </source>
</evidence>
<evidence type="ECO:0008006" key="4">
    <source>
        <dbReference type="Google" id="ProtNLM"/>
    </source>
</evidence>
<dbReference type="Proteomes" id="UP000321287">
    <property type="component" value="Unassembled WGS sequence"/>
</dbReference>
<protein>
    <recommendedName>
        <fullName evidence="4">DUF2809 domain-containing protein</fullName>
    </recommendedName>
</protein>
<dbReference type="InterPro" id="IPR021257">
    <property type="entry name" value="DUF2809"/>
</dbReference>
<dbReference type="AlphaFoldDB" id="A0AAN4R6G4"/>
<organism evidence="2 3">
    <name type="scientific">Asaia bogorensis NBRC 16594</name>
    <dbReference type="NCBI Taxonomy" id="1231624"/>
    <lineage>
        <taxon>Bacteria</taxon>
        <taxon>Pseudomonadati</taxon>
        <taxon>Pseudomonadota</taxon>
        <taxon>Alphaproteobacteria</taxon>
        <taxon>Acetobacterales</taxon>
        <taxon>Acetobacteraceae</taxon>
        <taxon>Asaia</taxon>
    </lineage>
</organism>
<feature type="transmembrane region" description="Helical" evidence="1">
    <location>
        <begin position="21"/>
        <end position="46"/>
    </location>
</feature>
<name>A0AAN4R6G4_9PROT</name>
<sequence>MRPTEKNLLPPRHESLGRLHSMGLCLLVVTLGLCCRLAPLGLPLIVRKWSGSILWGAMFWFLALLLTGGKSLRRTLFLAALGAGTSECIKLAHCEALETLRRNSVGHFLLGQQFSWLNLIAYITGIAFALAATRALKARSERPV</sequence>
<keyword evidence="1" id="KW-0812">Transmembrane</keyword>
<dbReference type="EMBL" id="BJVS01000007">
    <property type="protein sequence ID" value="GEL54271.1"/>
    <property type="molecule type" value="Genomic_DNA"/>
</dbReference>
<proteinExistence type="predicted"/>
<feature type="transmembrane region" description="Helical" evidence="1">
    <location>
        <begin position="113"/>
        <end position="132"/>
    </location>
</feature>
<reference evidence="2 3" key="1">
    <citation type="submission" date="2019-07" db="EMBL/GenBank/DDBJ databases">
        <title>Whole genome shotgun sequence of Asaia bogorensis NBRC 16594.</title>
        <authorList>
            <person name="Hosoyama A."/>
            <person name="Uohara A."/>
            <person name="Ohji S."/>
            <person name="Ichikawa N."/>
        </authorList>
    </citation>
    <scope>NUCLEOTIDE SEQUENCE [LARGE SCALE GENOMIC DNA]</scope>
    <source>
        <strain evidence="2 3">NBRC 16594</strain>
    </source>
</reference>
<keyword evidence="1" id="KW-1133">Transmembrane helix</keyword>
<dbReference type="Pfam" id="PF10990">
    <property type="entry name" value="DUF2809"/>
    <property type="match status" value="1"/>
</dbReference>
<feature type="transmembrane region" description="Helical" evidence="1">
    <location>
        <begin position="52"/>
        <end position="69"/>
    </location>
</feature>
<keyword evidence="1" id="KW-0472">Membrane</keyword>
<keyword evidence="3" id="KW-1185">Reference proteome</keyword>
<evidence type="ECO:0000256" key="1">
    <source>
        <dbReference type="SAM" id="Phobius"/>
    </source>
</evidence>
<gene>
    <name evidence="2" type="ORF">ABO01nite_22780</name>
</gene>
<accession>A0AAN4R6G4</accession>
<evidence type="ECO:0000313" key="3">
    <source>
        <dbReference type="Proteomes" id="UP000321287"/>
    </source>
</evidence>
<comment type="caution">
    <text evidence="2">The sequence shown here is derived from an EMBL/GenBank/DDBJ whole genome shotgun (WGS) entry which is preliminary data.</text>
</comment>